<organism evidence="11 12">
    <name type="scientific">Fomitopsis schrenkii</name>
    <name type="common">Brown rot fungus</name>
    <dbReference type="NCBI Taxonomy" id="2126942"/>
    <lineage>
        <taxon>Eukaryota</taxon>
        <taxon>Fungi</taxon>
        <taxon>Dikarya</taxon>
        <taxon>Basidiomycota</taxon>
        <taxon>Agaricomycotina</taxon>
        <taxon>Agaricomycetes</taxon>
        <taxon>Polyporales</taxon>
        <taxon>Fomitopsis</taxon>
    </lineage>
</organism>
<dbReference type="EMBL" id="KE504160">
    <property type="protein sequence ID" value="EPS99005.1"/>
    <property type="molecule type" value="Genomic_DNA"/>
</dbReference>
<reference evidence="11 12" key="1">
    <citation type="journal article" date="2012" name="Science">
        <title>The Paleozoic origin of enzymatic lignin decomposition reconstructed from 31 fungal genomes.</title>
        <authorList>
            <person name="Floudas D."/>
            <person name="Binder M."/>
            <person name="Riley R."/>
            <person name="Barry K."/>
            <person name="Blanchette R.A."/>
            <person name="Henrissat B."/>
            <person name="Martinez A.T."/>
            <person name="Otillar R."/>
            <person name="Spatafora J.W."/>
            <person name="Yadav J.S."/>
            <person name="Aerts A."/>
            <person name="Benoit I."/>
            <person name="Boyd A."/>
            <person name="Carlson A."/>
            <person name="Copeland A."/>
            <person name="Coutinho P.M."/>
            <person name="de Vries R.P."/>
            <person name="Ferreira P."/>
            <person name="Findley K."/>
            <person name="Foster B."/>
            <person name="Gaskell J."/>
            <person name="Glotzer D."/>
            <person name="Gorecki P."/>
            <person name="Heitman J."/>
            <person name="Hesse C."/>
            <person name="Hori C."/>
            <person name="Igarashi K."/>
            <person name="Jurgens J.A."/>
            <person name="Kallen N."/>
            <person name="Kersten P."/>
            <person name="Kohler A."/>
            <person name="Kuees U."/>
            <person name="Kumar T.K.A."/>
            <person name="Kuo A."/>
            <person name="LaButti K."/>
            <person name="Larrondo L.F."/>
            <person name="Lindquist E."/>
            <person name="Ling A."/>
            <person name="Lombard V."/>
            <person name="Lucas S."/>
            <person name="Lundell T."/>
            <person name="Martin R."/>
            <person name="McLaughlin D.J."/>
            <person name="Morgenstern I."/>
            <person name="Morin E."/>
            <person name="Murat C."/>
            <person name="Nagy L.G."/>
            <person name="Nolan M."/>
            <person name="Ohm R.A."/>
            <person name="Patyshakuliyeva A."/>
            <person name="Rokas A."/>
            <person name="Ruiz-Duenas F.J."/>
            <person name="Sabat G."/>
            <person name="Salamov A."/>
            <person name="Samejima M."/>
            <person name="Schmutz J."/>
            <person name="Slot J.C."/>
            <person name="St John F."/>
            <person name="Stenlid J."/>
            <person name="Sun H."/>
            <person name="Sun S."/>
            <person name="Syed K."/>
            <person name="Tsang A."/>
            <person name="Wiebenga A."/>
            <person name="Young D."/>
            <person name="Pisabarro A."/>
            <person name="Eastwood D.C."/>
            <person name="Martin F."/>
            <person name="Cullen D."/>
            <person name="Grigoriev I.V."/>
            <person name="Hibbett D.S."/>
        </authorList>
    </citation>
    <scope>NUCLEOTIDE SEQUENCE</scope>
    <source>
        <strain evidence="12">FP-58527</strain>
    </source>
</reference>
<evidence type="ECO:0000256" key="9">
    <source>
        <dbReference type="RuleBase" id="RU362103"/>
    </source>
</evidence>
<dbReference type="SUPFAM" id="SSF52151">
    <property type="entry name" value="FabD/lysophospholipase-like"/>
    <property type="match status" value="1"/>
</dbReference>
<proteinExistence type="inferred from homology"/>
<dbReference type="GO" id="GO:0005829">
    <property type="term" value="C:cytosol"/>
    <property type="evidence" value="ECO:0007669"/>
    <property type="project" value="TreeGrafter"/>
</dbReference>
<dbReference type="InterPro" id="IPR002642">
    <property type="entry name" value="LysoPLipase_cat_dom"/>
</dbReference>
<keyword evidence="12" id="KW-1185">Reference proteome</keyword>
<evidence type="ECO:0000256" key="1">
    <source>
        <dbReference type="ARBA" id="ARBA00008780"/>
    </source>
</evidence>
<dbReference type="GO" id="GO:0004622">
    <property type="term" value="F:phosphatidylcholine lysophospholipase activity"/>
    <property type="evidence" value="ECO:0007669"/>
    <property type="project" value="UniProtKB-EC"/>
</dbReference>
<evidence type="ECO:0000259" key="10">
    <source>
        <dbReference type="PROSITE" id="PS51210"/>
    </source>
</evidence>
<protein>
    <recommendedName>
        <fullName evidence="2 9">Lysophospholipase</fullName>
        <ecNumber evidence="2 9">3.1.1.5</ecNumber>
    </recommendedName>
</protein>
<evidence type="ECO:0000256" key="4">
    <source>
        <dbReference type="ARBA" id="ARBA00022801"/>
    </source>
</evidence>
<name>S8FBN5_FOMSC</name>
<dbReference type="EC" id="3.1.1.5" evidence="2 9"/>
<evidence type="ECO:0000256" key="2">
    <source>
        <dbReference type="ARBA" id="ARBA00013274"/>
    </source>
</evidence>
<feature type="signal peptide" evidence="9">
    <location>
        <begin position="1"/>
        <end position="23"/>
    </location>
</feature>
<keyword evidence="5 8" id="KW-0442">Lipid degradation</keyword>
<dbReference type="eggNOG" id="KOG1325">
    <property type="taxonomic scope" value="Eukaryota"/>
</dbReference>
<keyword evidence="6 8" id="KW-0443">Lipid metabolism</keyword>
<feature type="domain" description="PLA2c" evidence="10">
    <location>
        <begin position="38"/>
        <end position="648"/>
    </location>
</feature>
<dbReference type="InterPro" id="IPR016035">
    <property type="entry name" value="Acyl_Trfase/lysoPLipase"/>
</dbReference>
<evidence type="ECO:0000313" key="11">
    <source>
        <dbReference type="EMBL" id="EPS99005.1"/>
    </source>
</evidence>
<comment type="similarity">
    <text evidence="1 9">Belongs to the lysophospholipase family.</text>
</comment>
<sequence length="648" mass="68636">MHKAALFVHLLSALLCCNPLCVAGQAAAAAAYAPQLATCPAGFSLIREAGTKAASQALSHGESQYLSGKQSTVLPSAWRSYLSTVEGTANGNELPSYVSHILGGDYGSMAYPRLGIATSGGGYRAATFGAGVLNALDGRNSSAVSAGTGGLLQAATYLAGLSGGSWLVTSLAQADFPTIPDLVFGDGAADAAGFGGWNAEFGLLEPSNETVVDSAYVLGVIEEVMGKHAEGFPVTMSDVWARALSRHFANGTTAANFFDTSVAHGAGITFSSVLNLSSFATYIQPFPILVSDSYSPNANWSAVVDLEDDFVPLTNPIYEFNPYEFGSYDPMLGAFTPMEYLGTTNNSVCITQYDQVSFVGALSASLFNEYNTSASNLAASPIAEIVGVLEELIPESEIDYTVGVVPNSFQGLHQNTFIDTDETYLQLIDGGEDDEIVPFQPLLVKARQVDVIFAIDASADTEDNWVDGSAVIATQDRVKYFPGTYSFPPVPPDNTTWLSEGLTQATQDRVKYFPGTYSFPPVPPDNTTWLSEGLTIRPTFFGCNSSAASGAPLVIYLGNGGPPLGETVGYTNTSTMQLAYSADELQAMLSQTFDIATQGIANETGSGWEKDPEYPSCLACAVVDRARERQNIARDGLCASCMERYCWS</sequence>
<evidence type="ECO:0000313" key="12">
    <source>
        <dbReference type="Proteomes" id="UP000015241"/>
    </source>
</evidence>
<dbReference type="SMART" id="SM00022">
    <property type="entry name" value="PLAc"/>
    <property type="match status" value="1"/>
</dbReference>
<dbReference type="Pfam" id="PF01735">
    <property type="entry name" value="PLA2_B"/>
    <property type="match status" value="2"/>
</dbReference>
<dbReference type="Gene3D" id="3.40.1090.10">
    <property type="entry name" value="Cytosolic phospholipase A2 catalytic domain"/>
    <property type="match status" value="1"/>
</dbReference>
<dbReference type="PANTHER" id="PTHR10728">
    <property type="entry name" value="CYTOSOLIC PHOSPHOLIPASE A2"/>
    <property type="match status" value="1"/>
</dbReference>
<dbReference type="OrthoDB" id="4084751at2759"/>
<dbReference type="FunCoup" id="S8FBN5">
    <property type="interactions" value="207"/>
</dbReference>
<evidence type="ECO:0000256" key="3">
    <source>
        <dbReference type="ARBA" id="ARBA00022729"/>
    </source>
</evidence>
<dbReference type="STRING" id="743788.S8FBN5"/>
<evidence type="ECO:0000256" key="7">
    <source>
        <dbReference type="ARBA" id="ARBA00023180"/>
    </source>
</evidence>
<keyword evidence="7" id="KW-0325">Glycoprotein</keyword>
<dbReference type="InParanoid" id="S8FBN5"/>
<evidence type="ECO:0000256" key="5">
    <source>
        <dbReference type="ARBA" id="ARBA00022963"/>
    </source>
</evidence>
<dbReference type="HOGENOM" id="CLU_014602_1_0_1"/>
<dbReference type="GO" id="GO:0004623">
    <property type="term" value="F:phospholipase A2 activity"/>
    <property type="evidence" value="ECO:0007669"/>
    <property type="project" value="TreeGrafter"/>
</dbReference>
<feature type="chain" id="PRO_5005146771" description="Lysophospholipase" evidence="9">
    <location>
        <begin position="24"/>
        <end position="648"/>
    </location>
</feature>
<dbReference type="PANTHER" id="PTHR10728:SF33">
    <property type="entry name" value="LYSOPHOSPHOLIPASE 1-RELATED"/>
    <property type="match status" value="1"/>
</dbReference>
<accession>S8FBN5</accession>
<evidence type="ECO:0000256" key="6">
    <source>
        <dbReference type="ARBA" id="ARBA00023098"/>
    </source>
</evidence>
<keyword evidence="3 9" id="KW-0732">Signal</keyword>
<dbReference type="Proteomes" id="UP000015241">
    <property type="component" value="Unassembled WGS sequence"/>
</dbReference>
<keyword evidence="4 8" id="KW-0378">Hydrolase</keyword>
<gene>
    <name evidence="11" type="ORF">FOMPIDRAFT_1017327</name>
</gene>
<comment type="catalytic activity">
    <reaction evidence="9">
        <text>a 1-acyl-sn-glycero-3-phosphocholine + H2O = sn-glycerol 3-phosphocholine + a fatty acid + H(+)</text>
        <dbReference type="Rhea" id="RHEA:15177"/>
        <dbReference type="ChEBI" id="CHEBI:15377"/>
        <dbReference type="ChEBI" id="CHEBI:15378"/>
        <dbReference type="ChEBI" id="CHEBI:16870"/>
        <dbReference type="ChEBI" id="CHEBI:28868"/>
        <dbReference type="ChEBI" id="CHEBI:58168"/>
        <dbReference type="EC" id="3.1.1.5"/>
    </reaction>
</comment>
<evidence type="ECO:0000256" key="8">
    <source>
        <dbReference type="PROSITE-ProRule" id="PRU00555"/>
    </source>
</evidence>
<dbReference type="AlphaFoldDB" id="S8FBN5"/>
<dbReference type="GO" id="GO:0046475">
    <property type="term" value="P:glycerophospholipid catabolic process"/>
    <property type="evidence" value="ECO:0007669"/>
    <property type="project" value="TreeGrafter"/>
</dbReference>
<dbReference type="PROSITE" id="PS51210">
    <property type="entry name" value="PLA2C"/>
    <property type="match status" value="1"/>
</dbReference>